<organism evidence="1 2">
    <name type="scientific">SAR86 cluster bacterium</name>
    <dbReference type="NCBI Taxonomy" id="2030880"/>
    <lineage>
        <taxon>Bacteria</taxon>
        <taxon>Pseudomonadati</taxon>
        <taxon>Pseudomonadota</taxon>
        <taxon>Gammaproteobacteria</taxon>
        <taxon>SAR86 cluster</taxon>
    </lineage>
</organism>
<evidence type="ECO:0000313" key="2">
    <source>
        <dbReference type="Proteomes" id="UP000318710"/>
    </source>
</evidence>
<dbReference type="SUPFAM" id="SSF46689">
    <property type="entry name" value="Homeodomain-like"/>
    <property type="match status" value="1"/>
</dbReference>
<dbReference type="Gene3D" id="1.10.357.10">
    <property type="entry name" value="Tetracycline Repressor, domain 2"/>
    <property type="match status" value="1"/>
</dbReference>
<dbReference type="Proteomes" id="UP000318710">
    <property type="component" value="Unassembled WGS sequence"/>
</dbReference>
<protein>
    <submittedName>
        <fullName evidence="1">TetR/AcrR family transcriptional regulator</fullName>
    </submittedName>
</protein>
<proteinExistence type="predicted"/>
<dbReference type="EMBL" id="SHBF01000020">
    <property type="protein sequence ID" value="RZO27032.1"/>
    <property type="molecule type" value="Genomic_DNA"/>
</dbReference>
<dbReference type="InterPro" id="IPR009057">
    <property type="entry name" value="Homeodomain-like_sf"/>
</dbReference>
<name>A0A520N0L6_9GAMM</name>
<comment type="caution">
    <text evidence="1">The sequence shown here is derived from an EMBL/GenBank/DDBJ whole genome shotgun (WGS) entry which is preliminary data.</text>
</comment>
<accession>A0A520N0L6</accession>
<evidence type="ECO:0000313" key="1">
    <source>
        <dbReference type="EMBL" id="RZO27032.1"/>
    </source>
</evidence>
<dbReference type="AlphaFoldDB" id="A0A520N0L6"/>
<reference evidence="1 2" key="1">
    <citation type="submission" date="2019-02" db="EMBL/GenBank/DDBJ databases">
        <title>Prokaryotic population dynamics and viral predation in marine succession experiment using metagenomics: the confinement effect.</title>
        <authorList>
            <person name="Haro-Moreno J.M."/>
            <person name="Rodriguez-Valera F."/>
            <person name="Lopez-Perez M."/>
        </authorList>
    </citation>
    <scope>NUCLEOTIDE SEQUENCE [LARGE SCALE GENOMIC DNA]</scope>
    <source>
        <strain evidence="1">MED-G160</strain>
    </source>
</reference>
<gene>
    <name evidence="1" type="ORF">EVA93_03615</name>
</gene>
<sequence>METAAKQDRSKERINKIIDAAIDIVEDGEIDDLTLAKVAEISGLKRTSTYKFIPTVDFLKKLIISKCINECLENFSKNTLSDSDKGDLIKITNYIIYNIYEYFFHSLIAQKLILSNTINPPLDSDSIHQLGNVIQDTYEESINLDNVFNKEGVCRVVAQIILSIFSLNTKESGKLNDIGKIEASRAVVAYMTSWIKR</sequence>